<name>A0A9D2PSC3_9FIRM</name>
<feature type="domain" description="PepSY" evidence="2">
    <location>
        <begin position="123"/>
        <end position="183"/>
    </location>
</feature>
<accession>A0A9D2PSC3</accession>
<feature type="chain" id="PRO_5038758654" evidence="1">
    <location>
        <begin position="28"/>
        <end position="191"/>
    </location>
</feature>
<evidence type="ECO:0000256" key="1">
    <source>
        <dbReference type="SAM" id="SignalP"/>
    </source>
</evidence>
<gene>
    <name evidence="3" type="ORF">H9931_06540</name>
</gene>
<dbReference type="Proteomes" id="UP000823863">
    <property type="component" value="Unassembled WGS sequence"/>
</dbReference>
<keyword evidence="1" id="KW-0732">Signal</keyword>
<sequence>MKKLFAGIGAGCVAAALAGMMAMNVFAAQITEEEAKNIALEHAQVDSSQVAHIFAKPDYDDGRLVYDVEFFTNDYKEYDYEISREDGSILSFDFDAEYSFDREAYRNREGADRANRTRPEASITAEQAKETALKQAGLDASQVSYIEAHLDYDDGRAVYEGKFFSGELEYEFEVDGTTGNLIDWDVESIYD</sequence>
<reference evidence="3" key="1">
    <citation type="journal article" date="2021" name="PeerJ">
        <title>Extensive microbial diversity within the chicken gut microbiome revealed by metagenomics and culture.</title>
        <authorList>
            <person name="Gilroy R."/>
            <person name="Ravi A."/>
            <person name="Getino M."/>
            <person name="Pursley I."/>
            <person name="Horton D.L."/>
            <person name="Alikhan N.F."/>
            <person name="Baker D."/>
            <person name="Gharbi K."/>
            <person name="Hall N."/>
            <person name="Watson M."/>
            <person name="Adriaenssens E.M."/>
            <person name="Foster-Nyarko E."/>
            <person name="Jarju S."/>
            <person name="Secka A."/>
            <person name="Antonio M."/>
            <person name="Oren A."/>
            <person name="Chaudhuri R.R."/>
            <person name="La Ragione R."/>
            <person name="Hildebrand F."/>
            <person name="Pallen M.J."/>
        </authorList>
    </citation>
    <scope>NUCLEOTIDE SEQUENCE</scope>
    <source>
        <strain evidence="3">CHK198-12963</strain>
    </source>
</reference>
<organism evidence="3 4">
    <name type="scientific">Candidatus Enterocloster excrementigallinarum</name>
    <dbReference type="NCBI Taxonomy" id="2838558"/>
    <lineage>
        <taxon>Bacteria</taxon>
        <taxon>Bacillati</taxon>
        <taxon>Bacillota</taxon>
        <taxon>Clostridia</taxon>
        <taxon>Lachnospirales</taxon>
        <taxon>Lachnospiraceae</taxon>
        <taxon>Enterocloster</taxon>
    </lineage>
</organism>
<protein>
    <submittedName>
        <fullName evidence="3">PepSY domain-containing protein</fullName>
    </submittedName>
</protein>
<evidence type="ECO:0000259" key="2">
    <source>
        <dbReference type="Pfam" id="PF03413"/>
    </source>
</evidence>
<evidence type="ECO:0000313" key="3">
    <source>
        <dbReference type="EMBL" id="HJC66367.1"/>
    </source>
</evidence>
<evidence type="ECO:0000313" key="4">
    <source>
        <dbReference type="Proteomes" id="UP000823863"/>
    </source>
</evidence>
<dbReference type="AlphaFoldDB" id="A0A9D2PSC3"/>
<dbReference type="Gene3D" id="3.10.450.40">
    <property type="match status" value="2"/>
</dbReference>
<feature type="signal peptide" evidence="1">
    <location>
        <begin position="1"/>
        <end position="27"/>
    </location>
</feature>
<comment type="caution">
    <text evidence="3">The sequence shown here is derived from an EMBL/GenBank/DDBJ whole genome shotgun (WGS) entry which is preliminary data.</text>
</comment>
<proteinExistence type="predicted"/>
<dbReference type="InterPro" id="IPR025711">
    <property type="entry name" value="PepSY"/>
</dbReference>
<reference evidence="3" key="2">
    <citation type="submission" date="2021-04" db="EMBL/GenBank/DDBJ databases">
        <authorList>
            <person name="Gilroy R."/>
        </authorList>
    </citation>
    <scope>NUCLEOTIDE SEQUENCE</scope>
    <source>
        <strain evidence="3">CHK198-12963</strain>
    </source>
</reference>
<feature type="domain" description="PepSY" evidence="2">
    <location>
        <begin position="30"/>
        <end position="91"/>
    </location>
</feature>
<dbReference type="Pfam" id="PF03413">
    <property type="entry name" value="PepSY"/>
    <property type="match status" value="2"/>
</dbReference>
<dbReference type="EMBL" id="DWWB01000031">
    <property type="protein sequence ID" value="HJC66367.1"/>
    <property type="molecule type" value="Genomic_DNA"/>
</dbReference>